<dbReference type="Proteomes" id="UP000673691">
    <property type="component" value="Unassembled WGS sequence"/>
</dbReference>
<evidence type="ECO:0000256" key="7">
    <source>
        <dbReference type="ARBA" id="ARBA00022792"/>
    </source>
</evidence>
<comment type="catalytic activity">
    <reaction evidence="11">
        <text>ADP(in) + ATP(out) = ADP(out) + ATP(in)</text>
        <dbReference type="Rhea" id="RHEA:34999"/>
        <dbReference type="ChEBI" id="CHEBI:30616"/>
        <dbReference type="ChEBI" id="CHEBI:456216"/>
    </reaction>
    <physiologicalReaction direction="left-to-right" evidence="11">
        <dbReference type="Rhea" id="RHEA:35000"/>
    </physiologicalReaction>
</comment>
<dbReference type="GO" id="GO:0140021">
    <property type="term" value="P:mitochondrial ADP transmembrane transport"/>
    <property type="evidence" value="ECO:0007669"/>
    <property type="project" value="InterPro"/>
</dbReference>
<dbReference type="InterPro" id="IPR023395">
    <property type="entry name" value="MCP_dom_sf"/>
</dbReference>
<comment type="subunit">
    <text evidence="12">Monomer.</text>
</comment>
<evidence type="ECO:0000256" key="4">
    <source>
        <dbReference type="ARBA" id="ARBA00022449"/>
    </source>
</evidence>
<protein>
    <recommendedName>
        <fullName evidence="12">ADP/ATP translocase</fullName>
    </recommendedName>
    <alternativeName>
        <fullName evidence="12">ADP,ATP carrier protein</fullName>
    </alternativeName>
</protein>
<dbReference type="OrthoDB" id="270584at2759"/>
<evidence type="ECO:0000256" key="6">
    <source>
        <dbReference type="ARBA" id="ARBA00022737"/>
    </source>
</evidence>
<comment type="subcellular location">
    <subcellularLocation>
        <location evidence="12">Membrane</location>
        <topology evidence="12">Multi-pass membrane protein</topology>
    </subcellularLocation>
    <subcellularLocation>
        <location evidence="1">Mitochondrion inner membrane</location>
        <topology evidence="1">Multi-pass membrane protein</topology>
    </subcellularLocation>
</comment>
<keyword evidence="14" id="KW-1185">Reference proteome</keyword>
<dbReference type="PANTHER" id="PTHR45635">
    <property type="entry name" value="ADP,ATP CARRIER PROTEIN 1-RELATED-RELATED"/>
    <property type="match status" value="1"/>
</dbReference>
<comment type="similarity">
    <text evidence="2 12">Belongs to the mitochondrial carrier (TC 2.A.29) family.</text>
</comment>
<evidence type="ECO:0000256" key="8">
    <source>
        <dbReference type="ARBA" id="ARBA00022989"/>
    </source>
</evidence>
<keyword evidence="4" id="KW-0050">Antiport</keyword>
<comment type="function">
    <text evidence="12">Catalyzes the exchange of ADP and ATP across the membrane.</text>
</comment>
<sequence length="187" mass="21374">MLTSLAPRAFTLDTSGYVVPYRPARWWRVRRYLQNRCCADRACQAPSAGAFILHMRVLVSVPRGSNSVETQTVRLCRSKMHPLRSPKISRHHRCFQAHPAGAGCFVVVVGLAKTNKVATLKLTVLATYRVLTTCRRGNTANIVRYFPTQALNFAFKDKYKKIFVRHNPKVCRPTRYLVERFCSQLAF</sequence>
<keyword evidence="7" id="KW-0999">Mitochondrion inner membrane</keyword>
<evidence type="ECO:0000313" key="13">
    <source>
        <dbReference type="EMBL" id="KAG5459339.1"/>
    </source>
</evidence>
<keyword evidence="10" id="KW-0472">Membrane</keyword>
<dbReference type="GO" id="GO:0005471">
    <property type="term" value="F:ATP:ADP antiporter activity"/>
    <property type="evidence" value="ECO:0007669"/>
    <property type="project" value="UniProtKB-UniRule"/>
</dbReference>
<dbReference type="PANTHER" id="PTHR45635:SF14">
    <property type="entry name" value="ADP_ATP TRANSLOCASE"/>
    <property type="match status" value="1"/>
</dbReference>
<keyword evidence="5" id="KW-0812">Transmembrane</keyword>
<keyword evidence="8" id="KW-1133">Transmembrane helix</keyword>
<evidence type="ECO:0000256" key="11">
    <source>
        <dbReference type="ARBA" id="ARBA00024143"/>
    </source>
</evidence>
<evidence type="ECO:0000256" key="5">
    <source>
        <dbReference type="ARBA" id="ARBA00022692"/>
    </source>
</evidence>
<evidence type="ECO:0000256" key="2">
    <source>
        <dbReference type="ARBA" id="ARBA00006375"/>
    </source>
</evidence>
<dbReference type="GO" id="GO:0005743">
    <property type="term" value="C:mitochondrial inner membrane"/>
    <property type="evidence" value="ECO:0007669"/>
    <property type="project" value="UniProtKB-SubCell"/>
</dbReference>
<dbReference type="InterPro" id="IPR002113">
    <property type="entry name" value="ADT_euk_type"/>
</dbReference>
<dbReference type="EMBL" id="JAEFCI010007000">
    <property type="protein sequence ID" value="KAG5459339.1"/>
    <property type="molecule type" value="Genomic_DNA"/>
</dbReference>
<evidence type="ECO:0000256" key="1">
    <source>
        <dbReference type="ARBA" id="ARBA00004448"/>
    </source>
</evidence>
<dbReference type="InterPro" id="IPR018108">
    <property type="entry name" value="MCP_transmembrane"/>
</dbReference>
<evidence type="ECO:0000256" key="9">
    <source>
        <dbReference type="ARBA" id="ARBA00023128"/>
    </source>
</evidence>
<keyword evidence="6" id="KW-0677">Repeat</keyword>
<reference evidence="13 14" key="1">
    <citation type="journal article" name="Sci. Rep.">
        <title>Genome-scale phylogenetic analyses confirm Olpidium as the closest living zoosporic fungus to the non-flagellated, terrestrial fungi.</title>
        <authorList>
            <person name="Chang Y."/>
            <person name="Rochon D."/>
            <person name="Sekimoto S."/>
            <person name="Wang Y."/>
            <person name="Chovatia M."/>
            <person name="Sandor L."/>
            <person name="Salamov A."/>
            <person name="Grigoriev I.V."/>
            <person name="Stajich J.E."/>
            <person name="Spatafora J.W."/>
        </authorList>
    </citation>
    <scope>NUCLEOTIDE SEQUENCE [LARGE SCALE GENOMIC DNA]</scope>
    <source>
        <strain evidence="13">S191</strain>
    </source>
</reference>
<dbReference type="GO" id="GO:1990544">
    <property type="term" value="P:mitochondrial ATP transmembrane transport"/>
    <property type="evidence" value="ECO:0007669"/>
    <property type="project" value="InterPro"/>
</dbReference>
<keyword evidence="9" id="KW-0496">Mitochondrion</keyword>
<gene>
    <name evidence="13" type="ORF">BJ554DRAFT_269</name>
</gene>
<dbReference type="SUPFAM" id="SSF103506">
    <property type="entry name" value="Mitochondrial carrier"/>
    <property type="match status" value="1"/>
</dbReference>
<dbReference type="Pfam" id="PF00153">
    <property type="entry name" value="Mito_carr"/>
    <property type="match status" value="1"/>
</dbReference>
<evidence type="ECO:0000256" key="12">
    <source>
        <dbReference type="RuleBase" id="RU368008"/>
    </source>
</evidence>
<dbReference type="Gene3D" id="1.50.40.10">
    <property type="entry name" value="Mitochondrial carrier domain"/>
    <property type="match status" value="1"/>
</dbReference>
<name>A0A8H8DHZ7_9FUNG</name>
<evidence type="ECO:0000256" key="3">
    <source>
        <dbReference type="ARBA" id="ARBA00022448"/>
    </source>
</evidence>
<evidence type="ECO:0000256" key="10">
    <source>
        <dbReference type="ARBA" id="ARBA00023136"/>
    </source>
</evidence>
<comment type="caution">
    <text evidence="13">The sequence shown here is derived from an EMBL/GenBank/DDBJ whole genome shotgun (WGS) entry which is preliminary data.</text>
</comment>
<proteinExistence type="inferred from homology"/>
<accession>A0A8H8DHZ7</accession>
<keyword evidence="3 12" id="KW-0813">Transport</keyword>
<dbReference type="AlphaFoldDB" id="A0A8H8DHZ7"/>
<organism evidence="13 14">
    <name type="scientific">Olpidium bornovanus</name>
    <dbReference type="NCBI Taxonomy" id="278681"/>
    <lineage>
        <taxon>Eukaryota</taxon>
        <taxon>Fungi</taxon>
        <taxon>Fungi incertae sedis</taxon>
        <taxon>Olpidiomycota</taxon>
        <taxon>Olpidiomycotina</taxon>
        <taxon>Olpidiomycetes</taxon>
        <taxon>Olpidiales</taxon>
        <taxon>Olpidiaceae</taxon>
        <taxon>Olpidium</taxon>
    </lineage>
</organism>
<evidence type="ECO:0000313" key="14">
    <source>
        <dbReference type="Proteomes" id="UP000673691"/>
    </source>
</evidence>
<feature type="non-terminal residue" evidence="13">
    <location>
        <position position="187"/>
    </location>
</feature>